<dbReference type="GO" id="GO:0003723">
    <property type="term" value="F:RNA binding"/>
    <property type="evidence" value="ECO:0007669"/>
    <property type="project" value="InterPro"/>
</dbReference>
<dbReference type="Pfam" id="PF01535">
    <property type="entry name" value="PPR"/>
    <property type="match status" value="4"/>
</dbReference>
<keyword evidence="5" id="KW-1185">Reference proteome</keyword>
<dbReference type="PANTHER" id="PTHR47926">
    <property type="entry name" value="PENTATRICOPEPTIDE REPEAT-CONTAINING PROTEIN"/>
    <property type="match status" value="1"/>
</dbReference>
<evidence type="ECO:0000313" key="5">
    <source>
        <dbReference type="Proteomes" id="UP000734854"/>
    </source>
</evidence>
<organism evidence="4 5">
    <name type="scientific">Zingiber officinale</name>
    <name type="common">Ginger</name>
    <name type="synonym">Amomum zingiber</name>
    <dbReference type="NCBI Taxonomy" id="94328"/>
    <lineage>
        <taxon>Eukaryota</taxon>
        <taxon>Viridiplantae</taxon>
        <taxon>Streptophyta</taxon>
        <taxon>Embryophyta</taxon>
        <taxon>Tracheophyta</taxon>
        <taxon>Spermatophyta</taxon>
        <taxon>Magnoliopsida</taxon>
        <taxon>Liliopsida</taxon>
        <taxon>Zingiberales</taxon>
        <taxon>Zingiberaceae</taxon>
        <taxon>Zingiber</taxon>
    </lineage>
</organism>
<dbReference type="OrthoDB" id="185373at2759"/>
<dbReference type="Pfam" id="PF20431">
    <property type="entry name" value="E_motif"/>
    <property type="match status" value="1"/>
</dbReference>
<comment type="similarity">
    <text evidence="2">Belongs to the PPR family. PCMP-E subfamily.</text>
</comment>
<dbReference type="FunFam" id="1.25.40.10:FF:000442">
    <property type="entry name" value="Pentatricopeptide repeat-containing protein At3g49710"/>
    <property type="match status" value="1"/>
</dbReference>
<feature type="repeat" description="PPR" evidence="3">
    <location>
        <begin position="353"/>
        <end position="387"/>
    </location>
</feature>
<dbReference type="Proteomes" id="UP000734854">
    <property type="component" value="Unassembled WGS sequence"/>
</dbReference>
<reference evidence="4 5" key="1">
    <citation type="submission" date="2020-08" db="EMBL/GenBank/DDBJ databases">
        <title>Plant Genome Project.</title>
        <authorList>
            <person name="Zhang R.-G."/>
        </authorList>
    </citation>
    <scope>NUCLEOTIDE SEQUENCE [LARGE SCALE GENOMIC DNA]</scope>
    <source>
        <tissue evidence="4">Rhizome</tissue>
    </source>
</reference>
<dbReference type="NCBIfam" id="TIGR00756">
    <property type="entry name" value="PPR"/>
    <property type="match status" value="6"/>
</dbReference>
<dbReference type="PANTHER" id="PTHR47926:SF346">
    <property type="entry name" value="PENTATRICOPEPTIDE REPEAT-CONTAINING PROTEIN"/>
    <property type="match status" value="1"/>
</dbReference>
<feature type="repeat" description="PPR" evidence="3">
    <location>
        <begin position="249"/>
        <end position="283"/>
    </location>
</feature>
<evidence type="ECO:0008006" key="6">
    <source>
        <dbReference type="Google" id="ProtNLM"/>
    </source>
</evidence>
<dbReference type="GO" id="GO:0009451">
    <property type="term" value="P:RNA modification"/>
    <property type="evidence" value="ECO:0007669"/>
    <property type="project" value="InterPro"/>
</dbReference>
<dbReference type="InterPro" id="IPR002885">
    <property type="entry name" value="PPR_rpt"/>
</dbReference>
<protein>
    <recommendedName>
        <fullName evidence="6">Pentatricopeptide repeat-containing protein</fullName>
    </recommendedName>
</protein>
<evidence type="ECO:0000256" key="2">
    <source>
        <dbReference type="ARBA" id="ARBA00061659"/>
    </source>
</evidence>
<name>A0A8J5HPD1_ZINOF</name>
<evidence type="ECO:0000256" key="3">
    <source>
        <dbReference type="PROSITE-ProRule" id="PRU00708"/>
    </source>
</evidence>
<sequence>MQSTFPGFSANSMCIAPAAAIAGFLSCIEQCLATRNLKLSVCLHAGLIKSAFNRHTLLGNRLVELYSKFRSLRCAESAFHDLPFKNHQSYNIMLAAYCRTGRIDLAHQLFDRLPDQHLVSYNTMILSLARQGFHRQALDLFRRMLKHFVVMDEFTVVSVCAACTGLGFLKSLRQLHASVIVSGLEFNLIMSNVMIDSYGKCGDVDSSQHVFDQMERRDVVTWTSLVAAYTSARRLQEARAVFFSMPERNTVSWTSLISGYEQNKEEEAALELFEQMMAKGVVPNPFTVVSVLSACASLGFTERGRQVHGFIFRRCIGLDTFNVFVSNALIDMYAKCGNMVSAASLFHWMPKHDIVSWNSIITGYAQNGHGKQSLDVFEKMVTEGVRPNHVTFLGVLSACSHAGFVSEGCRILCLMEKEYGVCPRDEHFAAFIDALGRKCQIKEAMDFIECLSCEFVPASVATWGALLGACRVHGNLEIAKRAAESLFMLDPKNGARYTLLSNVYAAAGLWDDARRIKVLMKEKGLKKDPGYSWLELRNGKHMFVARDTSHYETEDIYRLLATLVDHIKDERVIVVE</sequence>
<comment type="caution">
    <text evidence="4">The sequence shown here is derived from an EMBL/GenBank/DDBJ whole genome shotgun (WGS) entry which is preliminary data.</text>
</comment>
<accession>A0A8J5HPD1</accession>
<dbReference type="FunFam" id="1.25.40.10:FF:000280">
    <property type="entry name" value="Pentatricopeptide repeat-containing protein"/>
    <property type="match status" value="1"/>
</dbReference>
<dbReference type="InterPro" id="IPR046848">
    <property type="entry name" value="E_motif"/>
</dbReference>
<keyword evidence="1" id="KW-0677">Repeat</keyword>
<gene>
    <name evidence="4" type="ORF">ZIOFF_006122</name>
</gene>
<dbReference type="PROSITE" id="PS51375">
    <property type="entry name" value="PPR"/>
    <property type="match status" value="4"/>
</dbReference>
<proteinExistence type="inferred from homology"/>
<evidence type="ECO:0000313" key="4">
    <source>
        <dbReference type="EMBL" id="KAG6532282.1"/>
    </source>
</evidence>
<evidence type="ECO:0000256" key="1">
    <source>
        <dbReference type="ARBA" id="ARBA00022737"/>
    </source>
</evidence>
<dbReference type="InterPro" id="IPR046960">
    <property type="entry name" value="PPR_At4g14850-like_plant"/>
</dbReference>
<dbReference type="Pfam" id="PF13041">
    <property type="entry name" value="PPR_2"/>
    <property type="match status" value="2"/>
</dbReference>
<dbReference type="FunFam" id="1.25.40.10:FF:000031">
    <property type="entry name" value="Pentatricopeptide repeat-containing protein mitochondrial"/>
    <property type="match status" value="1"/>
</dbReference>
<dbReference type="AlphaFoldDB" id="A0A8J5HPD1"/>
<feature type="repeat" description="PPR" evidence="3">
    <location>
        <begin position="86"/>
        <end position="120"/>
    </location>
</feature>
<feature type="repeat" description="PPR" evidence="3">
    <location>
        <begin position="187"/>
        <end position="221"/>
    </location>
</feature>
<dbReference type="EMBL" id="JACMSC010000002">
    <property type="protein sequence ID" value="KAG6532282.1"/>
    <property type="molecule type" value="Genomic_DNA"/>
</dbReference>